<proteinExistence type="predicted"/>
<dbReference type="EMBL" id="JADQDK010000001">
    <property type="protein sequence ID" value="MBW0133551.1"/>
    <property type="molecule type" value="Genomic_DNA"/>
</dbReference>
<keyword evidence="1" id="KW-0560">Oxidoreductase</keyword>
<dbReference type="PANTHER" id="PTHR30466">
    <property type="entry name" value="FLAVIN REDUCTASE"/>
    <property type="match status" value="1"/>
</dbReference>
<protein>
    <submittedName>
        <fullName evidence="3">Flavin reductase family protein</fullName>
    </submittedName>
</protein>
<keyword evidence="4" id="KW-1185">Reference proteome</keyword>
<reference evidence="3 4" key="1">
    <citation type="submission" date="2020-11" db="EMBL/GenBank/DDBJ databases">
        <title>Pseudonocardia abyssalis sp. nov. and Pseudonocardia oceani sp. nov., description and phylogenomic analysis of two novel actinomycetes isolated from the deep Southern Ocean.</title>
        <authorList>
            <person name="Parra J."/>
        </authorList>
    </citation>
    <scope>NUCLEOTIDE SEQUENCE [LARGE SCALE GENOMIC DNA]</scope>
    <source>
        <strain evidence="3 4">KRD-168</strain>
    </source>
</reference>
<name>A0ABS6UMS8_9PSEU</name>
<accession>A0ABS6UMS8</accession>
<evidence type="ECO:0000259" key="2">
    <source>
        <dbReference type="SMART" id="SM00903"/>
    </source>
</evidence>
<feature type="domain" description="Flavin reductase like" evidence="2">
    <location>
        <begin position="5"/>
        <end position="148"/>
    </location>
</feature>
<evidence type="ECO:0000313" key="4">
    <source>
        <dbReference type="Proteomes" id="UP000694287"/>
    </source>
</evidence>
<dbReference type="PANTHER" id="PTHR30466:SF11">
    <property type="entry name" value="FLAVIN-DEPENDENT MONOOXYGENASE, REDUCTASE SUBUNIT HSAB"/>
    <property type="match status" value="1"/>
</dbReference>
<comment type="caution">
    <text evidence="3">The sequence shown here is derived from an EMBL/GenBank/DDBJ whole genome shotgun (WGS) entry which is preliminary data.</text>
</comment>
<gene>
    <name evidence="3" type="ORF">I4I81_04690</name>
</gene>
<dbReference type="InterPro" id="IPR002563">
    <property type="entry name" value="Flavin_Rdtase-like_dom"/>
</dbReference>
<dbReference type="SMART" id="SM00903">
    <property type="entry name" value="Flavin_Reduct"/>
    <property type="match status" value="1"/>
</dbReference>
<organism evidence="3 4">
    <name type="scientific">Pseudonocardia abyssalis</name>
    <dbReference type="NCBI Taxonomy" id="2792008"/>
    <lineage>
        <taxon>Bacteria</taxon>
        <taxon>Bacillati</taxon>
        <taxon>Actinomycetota</taxon>
        <taxon>Actinomycetes</taxon>
        <taxon>Pseudonocardiales</taxon>
        <taxon>Pseudonocardiaceae</taxon>
        <taxon>Pseudonocardia</taxon>
    </lineage>
</organism>
<dbReference type="InterPro" id="IPR050268">
    <property type="entry name" value="NADH-dep_flavin_reductase"/>
</dbReference>
<sequence length="154" mass="16296">MREVLGHFVSGIVVITASGPDGPLGFTCQSFSSLSLEPPLVSFAPSRTSTTWPRIREVGAFCVNVLAADHQELSSGFARSGVDKFAGVTWQPGPSGAPVLDGVSAWIDCELRDEFDGGDHTIVVGQVQDLGADAARLPLLFYRGRYAVTSGEGR</sequence>
<evidence type="ECO:0000313" key="3">
    <source>
        <dbReference type="EMBL" id="MBW0133551.1"/>
    </source>
</evidence>
<evidence type="ECO:0000256" key="1">
    <source>
        <dbReference type="ARBA" id="ARBA00023002"/>
    </source>
</evidence>
<dbReference type="Pfam" id="PF01613">
    <property type="entry name" value="Flavin_Reduct"/>
    <property type="match status" value="1"/>
</dbReference>
<dbReference type="Proteomes" id="UP000694287">
    <property type="component" value="Unassembled WGS sequence"/>
</dbReference>